<comment type="caution">
    <text evidence="2">The sequence shown here is derived from an EMBL/GenBank/DDBJ whole genome shotgun (WGS) entry which is preliminary data.</text>
</comment>
<evidence type="ECO:0000256" key="1">
    <source>
        <dbReference type="SAM" id="Phobius"/>
    </source>
</evidence>
<keyword evidence="1" id="KW-1133">Transmembrane helix</keyword>
<feature type="transmembrane region" description="Helical" evidence="1">
    <location>
        <begin position="29"/>
        <end position="56"/>
    </location>
</feature>
<gene>
    <name evidence="2" type="ORF">PUN28_005300</name>
</gene>
<keyword evidence="3" id="KW-1185">Reference proteome</keyword>
<organism evidence="2 3">
    <name type="scientific">Cardiocondyla obscurior</name>
    <dbReference type="NCBI Taxonomy" id="286306"/>
    <lineage>
        <taxon>Eukaryota</taxon>
        <taxon>Metazoa</taxon>
        <taxon>Ecdysozoa</taxon>
        <taxon>Arthropoda</taxon>
        <taxon>Hexapoda</taxon>
        <taxon>Insecta</taxon>
        <taxon>Pterygota</taxon>
        <taxon>Neoptera</taxon>
        <taxon>Endopterygota</taxon>
        <taxon>Hymenoptera</taxon>
        <taxon>Apocrita</taxon>
        <taxon>Aculeata</taxon>
        <taxon>Formicoidea</taxon>
        <taxon>Formicidae</taxon>
        <taxon>Myrmicinae</taxon>
        <taxon>Cardiocondyla</taxon>
    </lineage>
</organism>
<feature type="transmembrane region" description="Helical" evidence="1">
    <location>
        <begin position="139"/>
        <end position="159"/>
    </location>
</feature>
<name>A0AAW2GF46_9HYME</name>
<proteinExistence type="predicted"/>
<keyword evidence="1" id="KW-0472">Membrane</keyword>
<keyword evidence="1" id="KW-0812">Transmembrane</keyword>
<dbReference type="EMBL" id="JADYXP020000004">
    <property type="protein sequence ID" value="KAL0126831.1"/>
    <property type="molecule type" value="Genomic_DNA"/>
</dbReference>
<reference evidence="2 3" key="1">
    <citation type="submission" date="2023-03" db="EMBL/GenBank/DDBJ databases">
        <title>High recombination rates correlate with genetic variation in Cardiocondyla obscurior ants.</title>
        <authorList>
            <person name="Errbii M."/>
        </authorList>
    </citation>
    <scope>NUCLEOTIDE SEQUENCE [LARGE SCALE GENOMIC DNA]</scope>
    <source>
        <strain evidence="2">Alpha-2009</strain>
        <tissue evidence="2">Whole body</tissue>
    </source>
</reference>
<sequence>MLLFAKRVTRTILQQLLTEIQLTLTRGQVVLIIFVTFSQEFVYELLCIFFSFYYFFFFLTKGLNDFVDASWGISPRTIASIPHTAASRTLRGHNVPRYGCCFAGRKCRSRRRNFPPLLHFAVYLPPPSVSSREIPPRTLLPPPLFFFFSPSVFCLPLVLRVHP</sequence>
<dbReference type="AlphaFoldDB" id="A0AAW2GF46"/>
<evidence type="ECO:0000313" key="3">
    <source>
        <dbReference type="Proteomes" id="UP001430953"/>
    </source>
</evidence>
<evidence type="ECO:0000313" key="2">
    <source>
        <dbReference type="EMBL" id="KAL0126831.1"/>
    </source>
</evidence>
<dbReference type="Proteomes" id="UP001430953">
    <property type="component" value="Unassembled WGS sequence"/>
</dbReference>
<protein>
    <submittedName>
        <fullName evidence="2">Uncharacterized protein</fullName>
    </submittedName>
</protein>
<accession>A0AAW2GF46</accession>